<comment type="caution">
    <text evidence="5">The sequence shown here is derived from an EMBL/GenBank/DDBJ whole genome shotgun (WGS) entry which is preliminary data.</text>
</comment>
<keyword evidence="2" id="KW-0233">DNA recombination</keyword>
<dbReference type="Pfam" id="PF00589">
    <property type="entry name" value="Phage_integrase"/>
    <property type="match status" value="1"/>
</dbReference>
<organism evidence="5 6">
    <name type="scientific">Streptomyces xantholiticus</name>
    <dbReference type="NCBI Taxonomy" id="68285"/>
    <lineage>
        <taxon>Bacteria</taxon>
        <taxon>Bacillati</taxon>
        <taxon>Actinomycetota</taxon>
        <taxon>Actinomycetes</taxon>
        <taxon>Kitasatosporales</taxon>
        <taxon>Streptomycetaceae</taxon>
        <taxon>Streptomyces</taxon>
    </lineage>
</organism>
<evidence type="ECO:0000256" key="2">
    <source>
        <dbReference type="ARBA" id="ARBA00023172"/>
    </source>
</evidence>
<name>A0ABV1UZT5_9ACTN</name>
<dbReference type="Gene3D" id="1.10.150.130">
    <property type="match status" value="1"/>
</dbReference>
<evidence type="ECO:0000313" key="5">
    <source>
        <dbReference type="EMBL" id="MER6616298.1"/>
    </source>
</evidence>
<keyword evidence="1" id="KW-0238">DNA-binding</keyword>
<feature type="region of interest" description="Disordered" evidence="3">
    <location>
        <begin position="39"/>
        <end position="72"/>
    </location>
</feature>
<keyword evidence="6" id="KW-1185">Reference proteome</keyword>
<reference evidence="5 6" key="1">
    <citation type="submission" date="2024-06" db="EMBL/GenBank/DDBJ databases">
        <title>The Natural Products Discovery Center: Release of the First 8490 Sequenced Strains for Exploring Actinobacteria Biosynthetic Diversity.</title>
        <authorList>
            <person name="Kalkreuter E."/>
            <person name="Kautsar S.A."/>
            <person name="Yang D."/>
            <person name="Bader C.D."/>
            <person name="Teijaro C.N."/>
            <person name="Fluegel L."/>
            <person name="Davis C.M."/>
            <person name="Simpson J.R."/>
            <person name="Lauterbach L."/>
            <person name="Steele A.D."/>
            <person name="Gui C."/>
            <person name="Meng S."/>
            <person name="Li G."/>
            <person name="Viehrig K."/>
            <person name="Ye F."/>
            <person name="Su P."/>
            <person name="Kiefer A.F."/>
            <person name="Nichols A."/>
            <person name="Cepeda A.J."/>
            <person name="Yan W."/>
            <person name="Fan B."/>
            <person name="Jiang Y."/>
            <person name="Adhikari A."/>
            <person name="Zheng C.-J."/>
            <person name="Schuster L."/>
            <person name="Cowan T.M."/>
            <person name="Smanski M.J."/>
            <person name="Chevrette M.G."/>
            <person name="De Carvalho L.P.S."/>
            <person name="Shen B."/>
        </authorList>
    </citation>
    <scope>NUCLEOTIDE SEQUENCE [LARGE SCALE GENOMIC DNA]</scope>
    <source>
        <strain evidence="5 6">NPDC000837</strain>
    </source>
</reference>
<protein>
    <submittedName>
        <fullName evidence="5">Tyrosine-type recombinase/integrase</fullName>
    </submittedName>
</protein>
<evidence type="ECO:0000256" key="3">
    <source>
        <dbReference type="SAM" id="MobiDB-lite"/>
    </source>
</evidence>
<proteinExistence type="predicted"/>
<dbReference type="EMBL" id="JBEPBX010000023">
    <property type="protein sequence ID" value="MER6616298.1"/>
    <property type="molecule type" value="Genomic_DNA"/>
</dbReference>
<dbReference type="InterPro" id="IPR010998">
    <property type="entry name" value="Integrase_recombinase_N"/>
</dbReference>
<dbReference type="InterPro" id="IPR013762">
    <property type="entry name" value="Integrase-like_cat_sf"/>
</dbReference>
<evidence type="ECO:0000313" key="6">
    <source>
        <dbReference type="Proteomes" id="UP001445472"/>
    </source>
</evidence>
<gene>
    <name evidence="5" type="ORF">ABT276_23585</name>
</gene>
<dbReference type="PROSITE" id="PS51898">
    <property type="entry name" value="TYR_RECOMBINASE"/>
    <property type="match status" value="1"/>
</dbReference>
<dbReference type="Gene3D" id="1.10.443.10">
    <property type="entry name" value="Intergrase catalytic core"/>
    <property type="match status" value="1"/>
</dbReference>
<sequence length="380" mass="42334">MSGAEIVDAELVEPGELMPAPPTAAGRPLVDQHTVLFPGQDLPTAADRPQYSKRDLDVSDETAARLQDTDPTGTGPMVAFTAWCAQHGRIPVPCTTATYTDYAQHLMARGLKVSTIKNYMSLIKTAMPAGKKPDNSLYLRLLANYRKNNKRALRVRRAFPITLPYLIPMMEKAEADNRPIGWRDAAMLAFGYRFLARSVEEVNLDIEDLTVMDDRIVVWLLEDKTHNNDQTLILHDHPDLDMVKRMRRWLEHLAAQGITAGPLFRHLQKDGTVAVGHRERVATVRGEYLRPQTVNDRVKYWFSMAGLVSDGRPVSSHGLRAGAATDLGMNDATDQEIAEAGRWRPDSTIPRLVYVRPAQAAKRDPFARVPRVGVGPAEEG</sequence>
<feature type="domain" description="Tyr recombinase" evidence="4">
    <location>
        <begin position="156"/>
        <end position="367"/>
    </location>
</feature>
<dbReference type="RefSeq" id="WP_351977674.1">
    <property type="nucleotide sequence ID" value="NZ_JBEPBX010000023.1"/>
</dbReference>
<accession>A0ABV1UZT5</accession>
<dbReference type="InterPro" id="IPR011010">
    <property type="entry name" value="DNA_brk_join_enz"/>
</dbReference>
<dbReference type="Proteomes" id="UP001445472">
    <property type="component" value="Unassembled WGS sequence"/>
</dbReference>
<dbReference type="SUPFAM" id="SSF56349">
    <property type="entry name" value="DNA breaking-rejoining enzymes"/>
    <property type="match status" value="1"/>
</dbReference>
<dbReference type="InterPro" id="IPR002104">
    <property type="entry name" value="Integrase_catalytic"/>
</dbReference>
<dbReference type="SUPFAM" id="SSF47823">
    <property type="entry name" value="lambda integrase-like, N-terminal domain"/>
    <property type="match status" value="1"/>
</dbReference>
<evidence type="ECO:0000259" key="4">
    <source>
        <dbReference type="PROSITE" id="PS51898"/>
    </source>
</evidence>
<evidence type="ECO:0000256" key="1">
    <source>
        <dbReference type="ARBA" id="ARBA00023125"/>
    </source>
</evidence>